<dbReference type="PRINTS" id="PR00040">
    <property type="entry name" value="HTHMERR"/>
</dbReference>
<proteinExistence type="predicted"/>
<dbReference type="InterPro" id="IPR000551">
    <property type="entry name" value="MerR-type_HTH_dom"/>
</dbReference>
<comment type="caution">
    <text evidence="3">The sequence shown here is derived from an EMBL/GenBank/DDBJ whole genome shotgun (WGS) entry which is preliminary data.</text>
</comment>
<dbReference type="InterPro" id="IPR009061">
    <property type="entry name" value="DNA-bd_dom_put_sf"/>
</dbReference>
<dbReference type="EMBL" id="VJXY01000067">
    <property type="protein sequence ID" value="MBD6620460.1"/>
    <property type="molecule type" value="Genomic_DNA"/>
</dbReference>
<dbReference type="PANTHER" id="PTHR30204:SF97">
    <property type="entry name" value="MERR FAMILY REGULATORY PROTEIN"/>
    <property type="match status" value="1"/>
</dbReference>
<dbReference type="PANTHER" id="PTHR30204">
    <property type="entry name" value="REDOX-CYCLING DRUG-SENSING TRANSCRIPTIONAL ACTIVATOR SOXR"/>
    <property type="match status" value="1"/>
</dbReference>
<dbReference type="RefSeq" id="WP_191761747.1">
    <property type="nucleotide sequence ID" value="NZ_VJXY01000067.1"/>
</dbReference>
<name>A0AA40VUS7_9NOST</name>
<keyword evidence="4" id="KW-1185">Reference proteome</keyword>
<reference evidence="3" key="1">
    <citation type="submission" date="2019-07" db="EMBL/GenBank/DDBJ databases">
        <title>Toxilogical consequences of a new and cryptic species of cyanobacteria (Komarekiella delphini-convector) recovered from the epidermis of a bottlenose dolphin and 1500 ft. in the air.</title>
        <authorList>
            <person name="Brown A.O."/>
            <person name="Dvorak P."/>
            <person name="Villanueva C.D."/>
            <person name="Foss A.J."/>
            <person name="Garvey A.D."/>
            <person name="Gibson Q.A."/>
            <person name="Johansen J.R."/>
            <person name="Casamatta D.A."/>
        </authorList>
    </citation>
    <scope>NUCLEOTIDE SEQUENCE</scope>
    <source>
        <strain evidence="3">SJRDD-AB1</strain>
    </source>
</reference>
<evidence type="ECO:0000256" key="1">
    <source>
        <dbReference type="ARBA" id="ARBA00023125"/>
    </source>
</evidence>
<gene>
    <name evidence="3" type="ORF">FNW02_32935</name>
</gene>
<evidence type="ECO:0000259" key="2">
    <source>
        <dbReference type="PROSITE" id="PS50937"/>
    </source>
</evidence>
<dbReference type="AlphaFoldDB" id="A0AA40VUS7"/>
<keyword evidence="1" id="KW-0238">DNA-binding</keyword>
<dbReference type="GO" id="GO:0003700">
    <property type="term" value="F:DNA-binding transcription factor activity"/>
    <property type="evidence" value="ECO:0007669"/>
    <property type="project" value="InterPro"/>
</dbReference>
<dbReference type="GO" id="GO:0003677">
    <property type="term" value="F:DNA binding"/>
    <property type="evidence" value="ECO:0007669"/>
    <property type="project" value="UniProtKB-KW"/>
</dbReference>
<dbReference type="SMART" id="SM00422">
    <property type="entry name" value="HTH_MERR"/>
    <property type="match status" value="1"/>
</dbReference>
<accession>A0AA40VUS7</accession>
<sequence length="120" mass="14097">QAIPMLIGELAKKSGLSVDCIRFYEKKGLIDSALIRRRSNNYRDYAQSSLERLVLIQQAKRLGFTLVEIQEWVRDFESNKLTVEQKQSLLGRKLEQIDERIEELKMMKSYLAQKLARLHE</sequence>
<dbReference type="SUPFAM" id="SSF46955">
    <property type="entry name" value="Putative DNA-binding domain"/>
    <property type="match status" value="1"/>
</dbReference>
<dbReference type="Pfam" id="PF13411">
    <property type="entry name" value="MerR_1"/>
    <property type="match status" value="1"/>
</dbReference>
<evidence type="ECO:0000313" key="3">
    <source>
        <dbReference type="EMBL" id="MBD6620460.1"/>
    </source>
</evidence>
<feature type="domain" description="HTH merR-type" evidence="2">
    <location>
        <begin position="7"/>
        <end position="75"/>
    </location>
</feature>
<organism evidence="3 4">
    <name type="scientific">Komarekiella delphini-convector SJRDD-AB1</name>
    <dbReference type="NCBI Taxonomy" id="2593771"/>
    <lineage>
        <taxon>Bacteria</taxon>
        <taxon>Bacillati</taxon>
        <taxon>Cyanobacteriota</taxon>
        <taxon>Cyanophyceae</taxon>
        <taxon>Nostocales</taxon>
        <taxon>Nostocaceae</taxon>
        <taxon>Komarekiella</taxon>
        <taxon>Komarekiella delphini-convector</taxon>
    </lineage>
</organism>
<protein>
    <submittedName>
        <fullName evidence="3">MerR family transcriptional regulator</fullName>
    </submittedName>
</protein>
<evidence type="ECO:0000313" key="4">
    <source>
        <dbReference type="Proteomes" id="UP001165986"/>
    </source>
</evidence>
<dbReference type="PROSITE" id="PS00552">
    <property type="entry name" value="HTH_MERR_1"/>
    <property type="match status" value="1"/>
</dbReference>
<dbReference type="Gene3D" id="1.10.1660.10">
    <property type="match status" value="1"/>
</dbReference>
<dbReference type="PROSITE" id="PS50937">
    <property type="entry name" value="HTH_MERR_2"/>
    <property type="match status" value="1"/>
</dbReference>
<feature type="non-terminal residue" evidence="3">
    <location>
        <position position="1"/>
    </location>
</feature>
<dbReference type="Proteomes" id="UP001165986">
    <property type="component" value="Unassembled WGS sequence"/>
</dbReference>
<dbReference type="InterPro" id="IPR047057">
    <property type="entry name" value="MerR_fam"/>
</dbReference>